<evidence type="ECO:0000313" key="3">
    <source>
        <dbReference type="Proteomes" id="UP000249046"/>
    </source>
</evidence>
<dbReference type="AlphaFoldDB" id="A0A2W5KBQ5"/>
<name>A0A2W5KBQ5_9GAMM</name>
<sequence length="235" mass="24521">MNIVKLTLAASIGLLCAGAVQAASPASDTTTAATAQARKVVQVGDDVIVVSLVAADGQTRADNVGITRYGTDGTPVAWRTAGAWNPDGGAAIVFPNSAWHFTAIRDVQVFKDHLWVLADSATVDGEGATRRSTDILTFSTAGEFKGGHFNVVHPGPSQDVIGAGMAFKAAADGENADRLLVVAGCPEGGQTSDRLCLQRFLLSTREDWYPSFAGDGSTQTRWNLAERGVASTATR</sequence>
<comment type="caution">
    <text evidence="2">The sequence shown here is derived from an EMBL/GenBank/DDBJ whole genome shotgun (WGS) entry which is preliminary data.</text>
</comment>
<organism evidence="2 3">
    <name type="scientific">Rhodanobacter denitrificans</name>
    <dbReference type="NCBI Taxonomy" id="666685"/>
    <lineage>
        <taxon>Bacteria</taxon>
        <taxon>Pseudomonadati</taxon>
        <taxon>Pseudomonadota</taxon>
        <taxon>Gammaproteobacteria</taxon>
        <taxon>Lysobacterales</taxon>
        <taxon>Rhodanobacteraceae</taxon>
        <taxon>Rhodanobacter</taxon>
    </lineage>
</organism>
<accession>A0A2W5KBQ5</accession>
<keyword evidence="1" id="KW-0732">Signal</keyword>
<protein>
    <submittedName>
        <fullName evidence="2">Uncharacterized protein</fullName>
    </submittedName>
</protein>
<feature type="chain" id="PRO_5016056172" evidence="1">
    <location>
        <begin position="23"/>
        <end position="235"/>
    </location>
</feature>
<evidence type="ECO:0000256" key="1">
    <source>
        <dbReference type="SAM" id="SignalP"/>
    </source>
</evidence>
<feature type="signal peptide" evidence="1">
    <location>
        <begin position="1"/>
        <end position="22"/>
    </location>
</feature>
<reference evidence="2 3" key="1">
    <citation type="submission" date="2017-08" db="EMBL/GenBank/DDBJ databases">
        <title>Infants hospitalized years apart are colonized by the same room-sourced microbial strains.</title>
        <authorList>
            <person name="Brooks B."/>
            <person name="Olm M.R."/>
            <person name="Firek B.A."/>
            <person name="Baker R."/>
            <person name="Thomas B.C."/>
            <person name="Morowitz M.J."/>
            <person name="Banfield J.F."/>
        </authorList>
    </citation>
    <scope>NUCLEOTIDE SEQUENCE [LARGE SCALE GENOMIC DNA]</scope>
    <source>
        <strain evidence="2">S2_005_003_R2_42</strain>
    </source>
</reference>
<evidence type="ECO:0000313" key="2">
    <source>
        <dbReference type="EMBL" id="PZQ13459.1"/>
    </source>
</evidence>
<gene>
    <name evidence="2" type="ORF">DI564_11235</name>
</gene>
<proteinExistence type="predicted"/>
<dbReference type="EMBL" id="QFPO01000009">
    <property type="protein sequence ID" value="PZQ13459.1"/>
    <property type="molecule type" value="Genomic_DNA"/>
</dbReference>
<dbReference type="Proteomes" id="UP000249046">
    <property type="component" value="Unassembled WGS sequence"/>
</dbReference>